<dbReference type="AlphaFoldDB" id="A0A942T4T8"/>
<comment type="caution">
    <text evidence="1">The sequence shown here is derived from an EMBL/GenBank/DDBJ whole genome shotgun (WGS) entry which is preliminary data.</text>
</comment>
<gene>
    <name evidence="2" type="ORF">KHB02_022825</name>
    <name evidence="1" type="ORF">KHB02_27505</name>
</gene>
<evidence type="ECO:0000313" key="2">
    <source>
        <dbReference type="EMBL" id="MCH6268372.1"/>
    </source>
</evidence>
<dbReference type="InterPro" id="IPR005500">
    <property type="entry name" value="DUF309"/>
</dbReference>
<dbReference type="Pfam" id="PF03745">
    <property type="entry name" value="DUF309"/>
    <property type="match status" value="1"/>
</dbReference>
<reference evidence="1" key="1">
    <citation type="submission" date="2021-05" db="EMBL/GenBank/DDBJ databases">
        <title>Novel Bacillus species.</title>
        <authorList>
            <person name="Liu G."/>
        </authorList>
    </citation>
    <scope>NUCLEOTIDE SEQUENCE</scope>
    <source>
        <strain evidence="1 3">FJAT-50051</strain>
    </source>
</reference>
<name>A0A942T4T8_9BACI</name>
<dbReference type="PANTHER" id="PTHR34796:SF1">
    <property type="entry name" value="EXPRESSED PROTEIN"/>
    <property type="match status" value="1"/>
</dbReference>
<dbReference type="RefSeq" id="WP_213144978.1">
    <property type="nucleotide sequence ID" value="NZ_JAGYPE020000055.1"/>
</dbReference>
<evidence type="ECO:0000313" key="1">
    <source>
        <dbReference type="EMBL" id="MBS4185133.1"/>
    </source>
</evidence>
<proteinExistence type="predicted"/>
<dbReference type="Proteomes" id="UP000677265">
    <property type="component" value="Unassembled WGS sequence"/>
</dbReference>
<sequence>MYPKEYIEFLSHFHGDRDYFECHEILEDFWKGSDPGNKESIWVGFILLAVSAYHHRRKNFNGAQRTLEKAITIISDQSSLLPDLGLDGRLFLQTIKEQLIGLQNREEYKSMNLPISDPELLQACMKMCDEKGFDWQRESDLADLEIIHRHKLRDRSSVIAERNNAILKKGSGA</sequence>
<protein>
    <submittedName>
        <fullName evidence="1">DUF309 domain-containing protein</fullName>
    </submittedName>
</protein>
<organism evidence="1">
    <name type="scientific">Neobacillus citreus</name>
    <dbReference type="NCBI Taxonomy" id="2833578"/>
    <lineage>
        <taxon>Bacteria</taxon>
        <taxon>Bacillati</taxon>
        <taxon>Bacillota</taxon>
        <taxon>Bacilli</taxon>
        <taxon>Bacillales</taxon>
        <taxon>Bacillaceae</taxon>
        <taxon>Neobacillus</taxon>
    </lineage>
</organism>
<keyword evidence="3" id="KW-1185">Reference proteome</keyword>
<dbReference type="InterPro" id="IPR023203">
    <property type="entry name" value="TTHA0068_sf"/>
</dbReference>
<dbReference type="PANTHER" id="PTHR34796">
    <property type="entry name" value="EXPRESSED PROTEIN"/>
    <property type="match status" value="1"/>
</dbReference>
<dbReference type="EMBL" id="JAGYPE020000055">
    <property type="protein sequence ID" value="MCH6268372.1"/>
    <property type="molecule type" value="Genomic_DNA"/>
</dbReference>
<dbReference type="Gene3D" id="1.10.3450.10">
    <property type="entry name" value="TTHA0068-like"/>
    <property type="match status" value="1"/>
</dbReference>
<accession>A0A942T4T8</accession>
<dbReference type="EMBL" id="JAGYPE010000005">
    <property type="protein sequence ID" value="MBS4185133.1"/>
    <property type="molecule type" value="Genomic_DNA"/>
</dbReference>
<evidence type="ECO:0000313" key="3">
    <source>
        <dbReference type="Proteomes" id="UP000677265"/>
    </source>
</evidence>
<dbReference type="SUPFAM" id="SSF140663">
    <property type="entry name" value="TTHA0068-like"/>
    <property type="match status" value="1"/>
</dbReference>